<accession>A0ACB7RMD6</accession>
<gene>
    <name evidence="1" type="ORF">HPB50_007269</name>
</gene>
<keyword evidence="2" id="KW-1185">Reference proteome</keyword>
<evidence type="ECO:0000313" key="1">
    <source>
        <dbReference type="EMBL" id="KAH6923803.1"/>
    </source>
</evidence>
<comment type="caution">
    <text evidence="1">The sequence shown here is derived from an EMBL/GenBank/DDBJ whole genome shotgun (WGS) entry which is preliminary data.</text>
</comment>
<dbReference type="Proteomes" id="UP000821845">
    <property type="component" value="Chromosome 8"/>
</dbReference>
<reference evidence="1" key="1">
    <citation type="submission" date="2020-05" db="EMBL/GenBank/DDBJ databases">
        <title>Large-scale comparative analyses of tick genomes elucidate their genetic diversity and vector capacities.</title>
        <authorList>
            <person name="Jia N."/>
            <person name="Wang J."/>
            <person name="Shi W."/>
            <person name="Du L."/>
            <person name="Sun Y."/>
            <person name="Zhan W."/>
            <person name="Jiang J."/>
            <person name="Wang Q."/>
            <person name="Zhang B."/>
            <person name="Ji P."/>
            <person name="Sakyi L.B."/>
            <person name="Cui X."/>
            <person name="Yuan T."/>
            <person name="Jiang B."/>
            <person name="Yang W."/>
            <person name="Lam T.T.-Y."/>
            <person name="Chang Q."/>
            <person name="Ding S."/>
            <person name="Wang X."/>
            <person name="Zhu J."/>
            <person name="Ruan X."/>
            <person name="Zhao L."/>
            <person name="Wei J."/>
            <person name="Que T."/>
            <person name="Du C."/>
            <person name="Cheng J."/>
            <person name="Dai P."/>
            <person name="Han X."/>
            <person name="Huang E."/>
            <person name="Gao Y."/>
            <person name="Liu J."/>
            <person name="Shao H."/>
            <person name="Ye R."/>
            <person name="Li L."/>
            <person name="Wei W."/>
            <person name="Wang X."/>
            <person name="Wang C."/>
            <person name="Yang T."/>
            <person name="Huo Q."/>
            <person name="Li W."/>
            <person name="Guo W."/>
            <person name="Chen H."/>
            <person name="Zhou L."/>
            <person name="Ni X."/>
            <person name="Tian J."/>
            <person name="Zhou Y."/>
            <person name="Sheng Y."/>
            <person name="Liu T."/>
            <person name="Pan Y."/>
            <person name="Xia L."/>
            <person name="Li J."/>
            <person name="Zhao F."/>
            <person name="Cao W."/>
        </authorList>
    </citation>
    <scope>NUCLEOTIDE SEQUENCE</scope>
    <source>
        <strain evidence="1">Hyas-2018</strain>
    </source>
</reference>
<name>A0ACB7RMD6_HYAAI</name>
<proteinExistence type="predicted"/>
<dbReference type="EMBL" id="CM023488">
    <property type="protein sequence ID" value="KAH6923803.1"/>
    <property type="molecule type" value="Genomic_DNA"/>
</dbReference>
<evidence type="ECO:0000313" key="2">
    <source>
        <dbReference type="Proteomes" id="UP000821845"/>
    </source>
</evidence>
<sequence length="175" mass="18123">MYTGGDCCLHAGDSGGCPCANKTREGFARGAGGGPLPLLGPSSCSTFDHISRLRYAPSSNREPYDTCGFLGPQRRGSRPRKARAFPSRRQGAQPSGRGLLSTGPGSRVAGHKGCRAANAICRRWRSAAYFRPPTTTEKRGGGGGGREKGEERATGCAVALLSSAAGNPLATVATR</sequence>
<protein>
    <submittedName>
        <fullName evidence="1">Uncharacterized protein</fullName>
    </submittedName>
</protein>
<organism evidence="1 2">
    <name type="scientific">Hyalomma asiaticum</name>
    <name type="common">Tick</name>
    <dbReference type="NCBI Taxonomy" id="266040"/>
    <lineage>
        <taxon>Eukaryota</taxon>
        <taxon>Metazoa</taxon>
        <taxon>Ecdysozoa</taxon>
        <taxon>Arthropoda</taxon>
        <taxon>Chelicerata</taxon>
        <taxon>Arachnida</taxon>
        <taxon>Acari</taxon>
        <taxon>Parasitiformes</taxon>
        <taxon>Ixodida</taxon>
        <taxon>Ixodoidea</taxon>
        <taxon>Ixodidae</taxon>
        <taxon>Hyalomminae</taxon>
        <taxon>Hyalomma</taxon>
    </lineage>
</organism>